<dbReference type="Gene3D" id="1.25.40.620">
    <property type="match status" value="1"/>
</dbReference>
<dbReference type="RefSeq" id="WP_015956793.1">
    <property type="nucleotide sequence ID" value="NC_011729.1"/>
</dbReference>
<dbReference type="Proteomes" id="UP000002384">
    <property type="component" value="Chromosome"/>
</dbReference>
<dbReference type="PANTHER" id="PTHR34800">
    <property type="entry name" value="TETRAPYRROLE-BINDING PROTEIN, CHLOROPLASTIC"/>
    <property type="match status" value="1"/>
</dbReference>
<evidence type="ECO:0000259" key="1">
    <source>
        <dbReference type="Pfam" id="PF05419"/>
    </source>
</evidence>
<evidence type="ECO:0000313" key="3">
    <source>
        <dbReference type="Proteomes" id="UP000002384"/>
    </source>
</evidence>
<dbReference type="InterPro" id="IPR037215">
    <property type="entry name" value="GUN4-like_sf"/>
</dbReference>
<feature type="domain" description="GUN4-like" evidence="1">
    <location>
        <begin position="51"/>
        <end position="183"/>
    </location>
</feature>
<dbReference type="Gene3D" id="1.10.10.1770">
    <property type="entry name" value="Gun4-like"/>
    <property type="match status" value="1"/>
</dbReference>
<dbReference type="EMBL" id="CP001291">
    <property type="protein sequence ID" value="ACK73211.1"/>
    <property type="molecule type" value="Genomic_DNA"/>
</dbReference>
<dbReference type="AlphaFoldDB" id="B7KE93"/>
<accession>B7KE93</accession>
<gene>
    <name evidence="2" type="ordered locus">PCC7424_4854</name>
</gene>
<organism evidence="2 3">
    <name type="scientific">Gloeothece citriformis (strain PCC 7424)</name>
    <name type="common">Cyanothece sp. (strain PCC 7424)</name>
    <dbReference type="NCBI Taxonomy" id="65393"/>
    <lineage>
        <taxon>Bacteria</taxon>
        <taxon>Bacillati</taxon>
        <taxon>Cyanobacteriota</taxon>
        <taxon>Cyanophyceae</taxon>
        <taxon>Oscillatoriophycideae</taxon>
        <taxon>Chroococcales</taxon>
        <taxon>Aphanothecaceae</taxon>
        <taxon>Gloeothece</taxon>
        <taxon>Gloeothece citriformis</taxon>
    </lineage>
</organism>
<dbReference type="Pfam" id="PF05419">
    <property type="entry name" value="GUN4"/>
    <property type="match status" value="1"/>
</dbReference>
<name>B7KE93_GLOC7</name>
<reference evidence="3" key="1">
    <citation type="journal article" date="2011" name="MBio">
        <title>Novel metabolic attributes of the genus Cyanothece, comprising a group of unicellular nitrogen-fixing Cyanobacteria.</title>
        <authorList>
            <person name="Bandyopadhyay A."/>
            <person name="Elvitigala T."/>
            <person name="Welsh E."/>
            <person name="Stockel J."/>
            <person name="Liberton M."/>
            <person name="Min H."/>
            <person name="Sherman L.A."/>
            <person name="Pakrasi H.B."/>
        </authorList>
    </citation>
    <scope>NUCLEOTIDE SEQUENCE [LARGE SCALE GENOMIC DNA]</scope>
    <source>
        <strain evidence="3">PCC 7424</strain>
    </source>
</reference>
<dbReference type="InterPro" id="IPR008629">
    <property type="entry name" value="GUN4-like"/>
</dbReference>
<dbReference type="KEGG" id="cyc:PCC7424_4854"/>
<protein>
    <submittedName>
        <fullName evidence="2">GUN4 domain protein</fullName>
    </submittedName>
</protein>
<dbReference type="eggNOG" id="COG0515">
    <property type="taxonomic scope" value="Bacteria"/>
</dbReference>
<dbReference type="OrthoDB" id="7915178at2"/>
<dbReference type="PANTHER" id="PTHR34800:SF1">
    <property type="entry name" value="TETRAPYRROLE-BINDING PROTEIN, CHLOROPLASTIC"/>
    <property type="match status" value="1"/>
</dbReference>
<keyword evidence="3" id="KW-1185">Reference proteome</keyword>
<dbReference type="GO" id="GO:0046906">
    <property type="term" value="F:tetrapyrrole binding"/>
    <property type="evidence" value="ECO:0007669"/>
    <property type="project" value="TreeGrafter"/>
</dbReference>
<dbReference type="HOGENOM" id="CLU_067449_2_1_3"/>
<dbReference type="CDD" id="cd16383">
    <property type="entry name" value="GUN4"/>
    <property type="match status" value="1"/>
</dbReference>
<dbReference type="SUPFAM" id="SSF140869">
    <property type="entry name" value="GUN4-like"/>
    <property type="match status" value="1"/>
</dbReference>
<dbReference type="GO" id="GO:0030288">
    <property type="term" value="C:outer membrane-bounded periplasmic space"/>
    <property type="evidence" value="ECO:0007669"/>
    <property type="project" value="TreeGrafter"/>
</dbReference>
<sequence length="202" mass="23551">MNQDEKYSQLEQRITELENQVKTLSQLLPLVEQISTLEKIQNNFTLIEDVDRYSPLRNLLAAGDFKGADRETARVLLEKSGEDRDSLTPDDVRKFSCNTIRVIDRLWRNYSQDCFGFSIQIQIYLEEGGTRESLIAQDINQLMKFGDRVGWRINNQWQTGTYDQWDFSVAAPKGCFPAIWWSSPYGAKMVNFFFVRLLECKI</sequence>
<proteinExistence type="predicted"/>
<dbReference type="STRING" id="65393.PCC7424_4854"/>
<evidence type="ECO:0000313" key="2">
    <source>
        <dbReference type="EMBL" id="ACK73211.1"/>
    </source>
</evidence>